<dbReference type="Gene3D" id="3.50.50.60">
    <property type="entry name" value="FAD/NAD(P)-binding domain"/>
    <property type="match status" value="1"/>
</dbReference>
<dbReference type="PANTHER" id="PTHR11552">
    <property type="entry name" value="GLUCOSE-METHANOL-CHOLINE GMC OXIDOREDUCTASE"/>
    <property type="match status" value="1"/>
</dbReference>
<dbReference type="InterPro" id="IPR036188">
    <property type="entry name" value="FAD/NAD-bd_sf"/>
</dbReference>
<evidence type="ECO:0000259" key="3">
    <source>
        <dbReference type="PROSITE" id="PS00624"/>
    </source>
</evidence>
<evidence type="ECO:0000313" key="5">
    <source>
        <dbReference type="Proteomes" id="UP000799764"/>
    </source>
</evidence>
<keyword evidence="5" id="KW-1185">Reference proteome</keyword>
<name>A0A9P4PYL8_9PLEO</name>
<dbReference type="EMBL" id="MU001492">
    <property type="protein sequence ID" value="KAF2451241.1"/>
    <property type="molecule type" value="Genomic_DNA"/>
</dbReference>
<protein>
    <submittedName>
        <fullName evidence="4">GMC oxidoreductase</fullName>
    </submittedName>
</protein>
<dbReference type="GO" id="GO:0044550">
    <property type="term" value="P:secondary metabolite biosynthetic process"/>
    <property type="evidence" value="ECO:0007669"/>
    <property type="project" value="TreeGrafter"/>
</dbReference>
<dbReference type="PROSITE" id="PS00624">
    <property type="entry name" value="GMC_OXRED_2"/>
    <property type="match status" value="1"/>
</dbReference>
<accession>A0A9P4PYL8</accession>
<evidence type="ECO:0000256" key="2">
    <source>
        <dbReference type="SAM" id="SignalP"/>
    </source>
</evidence>
<dbReference type="OrthoDB" id="269227at2759"/>
<comment type="caution">
    <text evidence="4">The sequence shown here is derived from an EMBL/GenBank/DDBJ whole genome shotgun (WGS) entry which is preliminary data.</text>
</comment>
<dbReference type="Proteomes" id="UP000799764">
    <property type="component" value="Unassembled WGS sequence"/>
</dbReference>
<proteinExistence type="inferred from homology"/>
<feature type="domain" description="Glucose-methanol-choline oxidoreductase N-terminal" evidence="3">
    <location>
        <begin position="316"/>
        <end position="330"/>
    </location>
</feature>
<dbReference type="GO" id="GO:0016614">
    <property type="term" value="F:oxidoreductase activity, acting on CH-OH group of donors"/>
    <property type="evidence" value="ECO:0007669"/>
    <property type="project" value="InterPro"/>
</dbReference>
<organism evidence="4 5">
    <name type="scientific">Karstenula rhodostoma CBS 690.94</name>
    <dbReference type="NCBI Taxonomy" id="1392251"/>
    <lineage>
        <taxon>Eukaryota</taxon>
        <taxon>Fungi</taxon>
        <taxon>Dikarya</taxon>
        <taxon>Ascomycota</taxon>
        <taxon>Pezizomycotina</taxon>
        <taxon>Dothideomycetes</taxon>
        <taxon>Pleosporomycetidae</taxon>
        <taxon>Pleosporales</taxon>
        <taxon>Massarineae</taxon>
        <taxon>Didymosphaeriaceae</taxon>
        <taxon>Karstenula</taxon>
    </lineage>
</organism>
<gene>
    <name evidence="4" type="ORF">P171DRAFT_425764</name>
</gene>
<dbReference type="InterPro" id="IPR012132">
    <property type="entry name" value="GMC_OxRdtase"/>
</dbReference>
<dbReference type="Pfam" id="PF00732">
    <property type="entry name" value="GMC_oxred_N"/>
    <property type="match status" value="1"/>
</dbReference>
<feature type="chain" id="PRO_5040400841" evidence="2">
    <location>
        <begin position="27"/>
        <end position="373"/>
    </location>
</feature>
<evidence type="ECO:0000313" key="4">
    <source>
        <dbReference type="EMBL" id="KAF2451241.1"/>
    </source>
</evidence>
<reference evidence="4" key="1">
    <citation type="journal article" date="2020" name="Stud. Mycol.">
        <title>101 Dothideomycetes genomes: a test case for predicting lifestyles and emergence of pathogens.</title>
        <authorList>
            <person name="Haridas S."/>
            <person name="Albert R."/>
            <person name="Binder M."/>
            <person name="Bloem J."/>
            <person name="Labutti K."/>
            <person name="Salamov A."/>
            <person name="Andreopoulos B."/>
            <person name="Baker S."/>
            <person name="Barry K."/>
            <person name="Bills G."/>
            <person name="Bluhm B."/>
            <person name="Cannon C."/>
            <person name="Castanera R."/>
            <person name="Culley D."/>
            <person name="Daum C."/>
            <person name="Ezra D."/>
            <person name="Gonzalez J."/>
            <person name="Henrissat B."/>
            <person name="Kuo A."/>
            <person name="Liang C."/>
            <person name="Lipzen A."/>
            <person name="Lutzoni F."/>
            <person name="Magnuson J."/>
            <person name="Mondo S."/>
            <person name="Nolan M."/>
            <person name="Ohm R."/>
            <person name="Pangilinan J."/>
            <person name="Park H.-J."/>
            <person name="Ramirez L."/>
            <person name="Alfaro M."/>
            <person name="Sun H."/>
            <person name="Tritt A."/>
            <person name="Yoshinaga Y."/>
            <person name="Zwiers L.-H."/>
            <person name="Turgeon B."/>
            <person name="Goodwin S."/>
            <person name="Spatafora J."/>
            <person name="Crous P."/>
            <person name="Grigoriev I."/>
        </authorList>
    </citation>
    <scope>NUCLEOTIDE SEQUENCE</scope>
    <source>
        <strain evidence="4">CBS 690.94</strain>
    </source>
</reference>
<dbReference type="InterPro" id="IPR000172">
    <property type="entry name" value="GMC_OxRdtase_N"/>
</dbReference>
<sequence length="373" mass="41126">MALQPLWNIFSIAVLLGPAILKFVDASPTLSRRAQVQYSTAELHDSYDYVIVGGGTSGLVVANRLSEDPSKKVLVIEIGYIADESCIWMPSNIHIQNNTACLKHRFNISSVPQTEIINQAVYRYAIGAVVGGSSAVNGMVFDRGSKADYDAWEELGNPGWGWDGLFLYFKKSVDFTAPSVEAAKRFGYTWDEEAWGDGPVQASYPPFQWETVKTSWDAWADMDIPLPKEHALGNAVGRFWVPSSEDPVSRTRSYARYAYYDPIVTRPNYHLLVGHKAESLVLSPENDVEGVVFYQRDNPGEKKTMKAKKEVVLAAGAVHSPQILQLSGIGPKAVLEAANIGIKVDVPGVGNNFQDHPQVYLTCICKLRKLALS</sequence>
<dbReference type="Gene3D" id="3.30.560.10">
    <property type="entry name" value="Glucose Oxidase, domain 3"/>
    <property type="match status" value="1"/>
</dbReference>
<dbReference type="PANTHER" id="PTHR11552:SF115">
    <property type="entry name" value="DEHYDROGENASE XPTC-RELATED"/>
    <property type="match status" value="1"/>
</dbReference>
<dbReference type="GO" id="GO:0050660">
    <property type="term" value="F:flavin adenine dinucleotide binding"/>
    <property type="evidence" value="ECO:0007669"/>
    <property type="project" value="InterPro"/>
</dbReference>
<keyword evidence="2" id="KW-0732">Signal</keyword>
<dbReference type="SUPFAM" id="SSF51905">
    <property type="entry name" value="FAD/NAD(P)-binding domain"/>
    <property type="match status" value="1"/>
</dbReference>
<evidence type="ECO:0000256" key="1">
    <source>
        <dbReference type="ARBA" id="ARBA00010790"/>
    </source>
</evidence>
<feature type="signal peptide" evidence="2">
    <location>
        <begin position="1"/>
        <end position="26"/>
    </location>
</feature>
<dbReference type="AlphaFoldDB" id="A0A9P4PYL8"/>
<comment type="similarity">
    <text evidence="1">Belongs to the GMC oxidoreductase family.</text>
</comment>